<proteinExistence type="predicted"/>
<dbReference type="EMBL" id="RJOO01000008">
    <property type="protein sequence ID" value="RSJ21692.1"/>
    <property type="molecule type" value="Genomic_DNA"/>
</dbReference>
<comment type="caution">
    <text evidence="1">The sequence shown here is derived from an EMBL/GenBank/DDBJ whole genome shotgun (WGS) entry which is preliminary data.</text>
</comment>
<organism evidence="1 2">
    <name type="scientific">Streptococcus intermedius</name>
    <dbReference type="NCBI Taxonomy" id="1338"/>
    <lineage>
        <taxon>Bacteria</taxon>
        <taxon>Bacillati</taxon>
        <taxon>Bacillota</taxon>
        <taxon>Bacilli</taxon>
        <taxon>Lactobacillales</taxon>
        <taxon>Streptococcaceae</taxon>
        <taxon>Streptococcus</taxon>
        <taxon>Streptococcus anginosus group</taxon>
    </lineage>
</organism>
<evidence type="ECO:0000313" key="2">
    <source>
        <dbReference type="Proteomes" id="UP000267137"/>
    </source>
</evidence>
<dbReference type="AlphaFoldDB" id="A0AAE8G0V0"/>
<dbReference type="Proteomes" id="UP000267137">
    <property type="component" value="Unassembled WGS sequence"/>
</dbReference>
<accession>A0AAE8G0V0</accession>
<evidence type="ECO:0000313" key="1">
    <source>
        <dbReference type="EMBL" id="RSJ21692.1"/>
    </source>
</evidence>
<sequence>MKDYVMVDALRFLYHINVKKIKEKQHENNVI</sequence>
<gene>
    <name evidence="1" type="ORF">D8827_09830</name>
</gene>
<reference evidence="1 2" key="1">
    <citation type="submission" date="2018-11" db="EMBL/GenBank/DDBJ databases">
        <title>Species Designations Belie Phenotypic and Genotypic Heterogeneity in Oral Streptococci.</title>
        <authorList>
            <person name="Velsko I."/>
        </authorList>
    </citation>
    <scope>NUCLEOTIDE SEQUENCE [LARGE SCALE GENOMIC DNA]</scope>
    <source>
        <strain evidence="1 2">KLC02</strain>
    </source>
</reference>
<protein>
    <submittedName>
        <fullName evidence="1">Uncharacterized protein</fullName>
    </submittedName>
</protein>
<name>A0AAE8G0V0_STRIT</name>